<keyword evidence="10" id="KW-1185">Reference proteome</keyword>
<evidence type="ECO:0000256" key="6">
    <source>
        <dbReference type="ARBA" id="ARBA00023136"/>
    </source>
</evidence>
<protein>
    <recommendedName>
        <fullName evidence="8">ABC transmembrane type-1 domain-containing protein</fullName>
    </recommendedName>
</protein>
<proteinExistence type="predicted"/>
<dbReference type="GO" id="GO:0016887">
    <property type="term" value="F:ATP hydrolysis activity"/>
    <property type="evidence" value="ECO:0007669"/>
    <property type="project" value="InterPro"/>
</dbReference>
<dbReference type="PROSITE" id="PS50929">
    <property type="entry name" value="ABC_TM1F"/>
    <property type="match status" value="1"/>
</dbReference>
<dbReference type="InterPro" id="IPR011527">
    <property type="entry name" value="ABC1_TM_dom"/>
</dbReference>
<keyword evidence="6 7" id="KW-0472">Membrane</keyword>
<dbReference type="InterPro" id="IPR003439">
    <property type="entry name" value="ABC_transporter-like_ATP-bd"/>
</dbReference>
<gene>
    <name evidence="9" type="ORF">LITE_LOCUS7423</name>
</gene>
<dbReference type="Gene3D" id="3.40.50.300">
    <property type="entry name" value="P-loop containing nucleotide triphosphate hydrolases"/>
    <property type="match status" value="1"/>
</dbReference>
<dbReference type="Proteomes" id="UP001154282">
    <property type="component" value="Unassembled WGS sequence"/>
</dbReference>
<feature type="domain" description="ABC transmembrane type-1" evidence="8">
    <location>
        <begin position="10"/>
        <end position="129"/>
    </location>
</feature>
<dbReference type="SUPFAM" id="SSF90123">
    <property type="entry name" value="ABC transporter transmembrane region"/>
    <property type="match status" value="1"/>
</dbReference>
<evidence type="ECO:0000256" key="3">
    <source>
        <dbReference type="ARBA" id="ARBA00022741"/>
    </source>
</evidence>
<keyword evidence="4" id="KW-0067">ATP-binding</keyword>
<dbReference type="PANTHER" id="PTHR24223">
    <property type="entry name" value="ATP-BINDING CASSETTE SUB-FAMILY C"/>
    <property type="match status" value="1"/>
</dbReference>
<dbReference type="AlphaFoldDB" id="A0AAV0I3E2"/>
<keyword evidence="3" id="KW-0547">Nucleotide-binding</keyword>
<evidence type="ECO:0000313" key="10">
    <source>
        <dbReference type="Proteomes" id="UP001154282"/>
    </source>
</evidence>
<evidence type="ECO:0000313" key="9">
    <source>
        <dbReference type="EMBL" id="CAI0392140.1"/>
    </source>
</evidence>
<dbReference type="Gene3D" id="1.20.1560.10">
    <property type="entry name" value="ABC transporter type 1, transmembrane domain"/>
    <property type="match status" value="1"/>
</dbReference>
<reference evidence="9" key="1">
    <citation type="submission" date="2022-08" db="EMBL/GenBank/DDBJ databases">
        <authorList>
            <person name="Gutierrez-Valencia J."/>
        </authorList>
    </citation>
    <scope>NUCLEOTIDE SEQUENCE</scope>
</reference>
<evidence type="ECO:0000256" key="4">
    <source>
        <dbReference type="ARBA" id="ARBA00022840"/>
    </source>
</evidence>
<dbReference type="SUPFAM" id="SSF52540">
    <property type="entry name" value="P-loop containing nucleoside triphosphate hydrolases"/>
    <property type="match status" value="1"/>
</dbReference>
<dbReference type="GO" id="GO:0016020">
    <property type="term" value="C:membrane"/>
    <property type="evidence" value="ECO:0007669"/>
    <property type="project" value="InterPro"/>
</dbReference>
<keyword evidence="1" id="KW-0813">Transport</keyword>
<dbReference type="Pfam" id="PF00005">
    <property type="entry name" value="ABC_tran"/>
    <property type="match status" value="1"/>
</dbReference>
<dbReference type="InterPro" id="IPR036640">
    <property type="entry name" value="ABC1_TM_sf"/>
</dbReference>
<accession>A0AAV0I3E2</accession>
<evidence type="ECO:0000259" key="8">
    <source>
        <dbReference type="PROSITE" id="PS50929"/>
    </source>
</evidence>
<dbReference type="GO" id="GO:0140359">
    <property type="term" value="F:ABC-type transporter activity"/>
    <property type="evidence" value="ECO:0007669"/>
    <property type="project" value="InterPro"/>
</dbReference>
<evidence type="ECO:0000256" key="7">
    <source>
        <dbReference type="SAM" id="Phobius"/>
    </source>
</evidence>
<sequence>MLKVFFKENIIIAVLALLRTLAVVVLPLILYAFVSYSNLEDQNLYRGLSIVGCLVFVKLVEPLSQRHWFFLARRPGMRLRSSLMVASYEKQLKLSSLGRKRHSTGEIVNYISVDAYRMGEFPCSWLLKMRCLDDDLKNENLNIDENETPNGSVRIEDGKFSWDPEFSLPTLSLINIGIQPGHKVAVCGLVGGGKSSLLYAVLGEMPKISGTIDVSGSIAYVAQNSWIQSGTVRENVLYGKPMNQARYDEVIKACALDKDINNFPHGDLT</sequence>
<organism evidence="9 10">
    <name type="scientific">Linum tenue</name>
    <dbReference type="NCBI Taxonomy" id="586396"/>
    <lineage>
        <taxon>Eukaryota</taxon>
        <taxon>Viridiplantae</taxon>
        <taxon>Streptophyta</taxon>
        <taxon>Embryophyta</taxon>
        <taxon>Tracheophyta</taxon>
        <taxon>Spermatophyta</taxon>
        <taxon>Magnoliopsida</taxon>
        <taxon>eudicotyledons</taxon>
        <taxon>Gunneridae</taxon>
        <taxon>Pentapetalae</taxon>
        <taxon>rosids</taxon>
        <taxon>fabids</taxon>
        <taxon>Malpighiales</taxon>
        <taxon>Linaceae</taxon>
        <taxon>Linum</taxon>
    </lineage>
</organism>
<dbReference type="EMBL" id="CAMGYJ010000003">
    <property type="protein sequence ID" value="CAI0392140.1"/>
    <property type="molecule type" value="Genomic_DNA"/>
</dbReference>
<dbReference type="GO" id="GO:0005524">
    <property type="term" value="F:ATP binding"/>
    <property type="evidence" value="ECO:0007669"/>
    <property type="project" value="UniProtKB-KW"/>
</dbReference>
<evidence type="ECO:0000256" key="5">
    <source>
        <dbReference type="ARBA" id="ARBA00022989"/>
    </source>
</evidence>
<dbReference type="PANTHER" id="PTHR24223:SF108">
    <property type="entry name" value="ABC TRANSPORTER C FAMILY MEMBER 8"/>
    <property type="match status" value="1"/>
</dbReference>
<feature type="transmembrane region" description="Helical" evidence="7">
    <location>
        <begin position="12"/>
        <end position="33"/>
    </location>
</feature>
<keyword evidence="5 7" id="KW-1133">Transmembrane helix</keyword>
<keyword evidence="2 7" id="KW-0812">Transmembrane</keyword>
<name>A0AAV0I3E2_9ROSI</name>
<dbReference type="InterPro" id="IPR027417">
    <property type="entry name" value="P-loop_NTPase"/>
</dbReference>
<dbReference type="InterPro" id="IPR050173">
    <property type="entry name" value="ABC_transporter_C-like"/>
</dbReference>
<comment type="caution">
    <text evidence="9">The sequence shown here is derived from an EMBL/GenBank/DDBJ whole genome shotgun (WGS) entry which is preliminary data.</text>
</comment>
<evidence type="ECO:0000256" key="2">
    <source>
        <dbReference type="ARBA" id="ARBA00022692"/>
    </source>
</evidence>
<evidence type="ECO:0000256" key="1">
    <source>
        <dbReference type="ARBA" id="ARBA00022448"/>
    </source>
</evidence>